<organism evidence="1 2">
    <name type="scientific">Caerostris extrusa</name>
    <name type="common">Bark spider</name>
    <name type="synonym">Caerostris bankana</name>
    <dbReference type="NCBI Taxonomy" id="172846"/>
    <lineage>
        <taxon>Eukaryota</taxon>
        <taxon>Metazoa</taxon>
        <taxon>Ecdysozoa</taxon>
        <taxon>Arthropoda</taxon>
        <taxon>Chelicerata</taxon>
        <taxon>Arachnida</taxon>
        <taxon>Araneae</taxon>
        <taxon>Araneomorphae</taxon>
        <taxon>Entelegynae</taxon>
        <taxon>Araneoidea</taxon>
        <taxon>Araneidae</taxon>
        <taxon>Caerostris</taxon>
    </lineage>
</organism>
<dbReference type="AlphaFoldDB" id="A0AAV4XT45"/>
<evidence type="ECO:0000313" key="1">
    <source>
        <dbReference type="EMBL" id="GIY98332.1"/>
    </source>
</evidence>
<comment type="caution">
    <text evidence="1">The sequence shown here is derived from an EMBL/GenBank/DDBJ whole genome shotgun (WGS) entry which is preliminary data.</text>
</comment>
<evidence type="ECO:0000313" key="2">
    <source>
        <dbReference type="Proteomes" id="UP001054945"/>
    </source>
</evidence>
<name>A0AAV4XT45_CAEEX</name>
<dbReference type="EMBL" id="BPLR01000916">
    <property type="protein sequence ID" value="GIY98332.1"/>
    <property type="molecule type" value="Genomic_DNA"/>
</dbReference>
<dbReference type="Proteomes" id="UP001054945">
    <property type="component" value="Unassembled WGS sequence"/>
</dbReference>
<gene>
    <name evidence="1" type="primary">AVEN_259061_1</name>
    <name evidence="1" type="ORF">CEXT_21681</name>
</gene>
<keyword evidence="2" id="KW-1185">Reference proteome</keyword>
<protein>
    <submittedName>
        <fullName evidence="1">Uncharacterized protein</fullName>
    </submittedName>
</protein>
<accession>A0AAV4XT45</accession>
<sequence length="150" mass="17349">MSNRNQDINYSEKIDSTVFDHKCKIEWRIRKFSKCYRNLYTTEITPYYKCRTKWKMFINFLRDDIDVGFERCDGADDCVQGQFRLCLQNTRGKIYDLASSSTAGKLLRILRPSANEHKGFKLLEDDVLVIKGSITLSGCCVLTTSSAIYS</sequence>
<proteinExistence type="predicted"/>
<reference evidence="1 2" key="1">
    <citation type="submission" date="2021-06" db="EMBL/GenBank/DDBJ databases">
        <title>Caerostris extrusa draft genome.</title>
        <authorList>
            <person name="Kono N."/>
            <person name="Arakawa K."/>
        </authorList>
    </citation>
    <scope>NUCLEOTIDE SEQUENCE [LARGE SCALE GENOMIC DNA]</scope>
</reference>